<keyword evidence="8" id="KW-1185">Reference proteome</keyword>
<keyword evidence="2 5" id="KW-0812">Transmembrane</keyword>
<evidence type="ECO:0000256" key="5">
    <source>
        <dbReference type="SAM" id="Phobius"/>
    </source>
</evidence>
<evidence type="ECO:0000259" key="6">
    <source>
        <dbReference type="Pfam" id="PF07291"/>
    </source>
</evidence>
<protein>
    <submittedName>
        <fullName evidence="7">MauE/DoxX family redox-associated membrane protein</fullName>
    </submittedName>
</protein>
<accession>A0ABU1ANU6</accession>
<keyword evidence="4 5" id="KW-0472">Membrane</keyword>
<feature type="transmembrane region" description="Helical" evidence="5">
    <location>
        <begin position="83"/>
        <end position="103"/>
    </location>
</feature>
<dbReference type="EMBL" id="JARXIC010000026">
    <property type="protein sequence ID" value="MDQ8195535.1"/>
    <property type="molecule type" value="Genomic_DNA"/>
</dbReference>
<proteinExistence type="predicted"/>
<feature type="transmembrane region" description="Helical" evidence="5">
    <location>
        <begin position="53"/>
        <end position="76"/>
    </location>
</feature>
<dbReference type="Proteomes" id="UP001243717">
    <property type="component" value="Unassembled WGS sequence"/>
</dbReference>
<feature type="transmembrane region" description="Helical" evidence="5">
    <location>
        <begin position="115"/>
        <end position="136"/>
    </location>
</feature>
<dbReference type="InterPro" id="IPR009908">
    <property type="entry name" value="Methylamine_util_MauE"/>
</dbReference>
<evidence type="ECO:0000256" key="1">
    <source>
        <dbReference type="ARBA" id="ARBA00004141"/>
    </source>
</evidence>
<dbReference type="Pfam" id="PF07291">
    <property type="entry name" value="MauE"/>
    <property type="match status" value="1"/>
</dbReference>
<evidence type="ECO:0000313" key="7">
    <source>
        <dbReference type="EMBL" id="MDQ8195535.1"/>
    </source>
</evidence>
<comment type="subcellular location">
    <subcellularLocation>
        <location evidence="1">Membrane</location>
        <topology evidence="1">Multi-pass membrane protein</topology>
    </subcellularLocation>
</comment>
<evidence type="ECO:0000256" key="3">
    <source>
        <dbReference type="ARBA" id="ARBA00022989"/>
    </source>
</evidence>
<gene>
    <name evidence="7" type="ORF">QEH59_13970</name>
</gene>
<keyword evidence="3 5" id="KW-1133">Transmembrane helix</keyword>
<evidence type="ECO:0000256" key="4">
    <source>
        <dbReference type="ARBA" id="ARBA00023136"/>
    </source>
</evidence>
<feature type="domain" description="Methylamine utilisation protein MauE" evidence="6">
    <location>
        <begin position="10"/>
        <end position="136"/>
    </location>
</feature>
<organism evidence="7 8">
    <name type="scientific">Thalassobacterium sedimentorum</name>
    <dbReference type="NCBI Taxonomy" id="3041258"/>
    <lineage>
        <taxon>Bacteria</taxon>
        <taxon>Pseudomonadati</taxon>
        <taxon>Verrucomicrobiota</taxon>
        <taxon>Opitutia</taxon>
        <taxon>Puniceicoccales</taxon>
        <taxon>Coraliomargaritaceae</taxon>
        <taxon>Thalassobacterium</taxon>
    </lineage>
</organism>
<reference evidence="7 8" key="1">
    <citation type="submission" date="2023-04" db="EMBL/GenBank/DDBJ databases">
        <title>A novel bacteria isolated from coastal sediment.</title>
        <authorList>
            <person name="Liu X.-J."/>
            <person name="Du Z.-J."/>
        </authorList>
    </citation>
    <scope>NUCLEOTIDE SEQUENCE [LARGE SCALE GENOMIC DNA]</scope>
    <source>
        <strain evidence="7 8">SDUM461004</strain>
    </source>
</reference>
<evidence type="ECO:0000313" key="8">
    <source>
        <dbReference type="Proteomes" id="UP001243717"/>
    </source>
</evidence>
<name>A0ABU1ANU6_9BACT</name>
<comment type="caution">
    <text evidence="7">The sequence shown here is derived from an EMBL/GenBank/DDBJ whole genome shotgun (WGS) entry which is preliminary data.</text>
</comment>
<evidence type="ECO:0000256" key="2">
    <source>
        <dbReference type="ARBA" id="ARBA00022692"/>
    </source>
</evidence>
<sequence length="148" mass="16017">MMHGGTAHRWSVRILRILLAAVFAWSAVAKLQDLSGFHAALLAYELPIPDRGLRLITLFVPYLEGILGLALIANFWPETVRPAVWGLCSLFVVILLLSAARGLDIHCGCFGGRGAPLAVALGRAGLLCVLAFWLVLQPSRLHASPKKN</sequence>